<name>A0A1N6M058_9VIBR</name>
<dbReference type="AlphaFoldDB" id="A0A1N6M058"/>
<dbReference type="Proteomes" id="UP000184774">
    <property type="component" value="Unassembled WGS sequence"/>
</dbReference>
<gene>
    <name evidence="3" type="ORF">VSP9026_00426</name>
</gene>
<accession>A0A1N6M058</accession>
<dbReference type="InterPro" id="IPR025391">
    <property type="entry name" value="DUF4123"/>
</dbReference>
<organism evidence="3">
    <name type="scientific">Vibrio spartinae</name>
    <dbReference type="NCBI Taxonomy" id="1918945"/>
    <lineage>
        <taxon>Bacteria</taxon>
        <taxon>Pseudomonadati</taxon>
        <taxon>Pseudomonadota</taxon>
        <taxon>Gammaproteobacteria</taxon>
        <taxon>Vibrionales</taxon>
        <taxon>Vibrionaceae</taxon>
        <taxon>Vibrio</taxon>
    </lineage>
</organism>
<reference evidence="3" key="1">
    <citation type="submission" date="2016-12" db="EMBL/GenBank/DDBJ databases">
        <authorList>
            <person name="Song W.-J."/>
            <person name="Kurnit D.M."/>
        </authorList>
    </citation>
    <scope>NUCLEOTIDE SEQUENCE [LARGE SCALE GENOMIC DNA]</scope>
    <source>
        <strain evidence="3">CECT 9026</strain>
    </source>
</reference>
<proteinExistence type="predicted"/>
<dbReference type="EMBL" id="FSSB01000006">
    <property type="protein sequence ID" value="SIO92805.1"/>
    <property type="molecule type" value="Genomic_DNA"/>
</dbReference>
<sequence length="334" mass="39014">MKSLFDILSMSEGNTSERKTCYLLFDRIQFPQATEFWNTMKRREDVTWCELLRGSELQYLTDVSPLLIDIRDGNPGETLYYWLAENEPRAEQFGLVGLFDGDFSALRAHWHPWVSCLYPDLTQVMLRFYDPAVLPQWWRILTPAQQQCFQGKHQGLYLPVRDEQQLKLRAFDLSSASDPEESSGVIQLPLQLTQEQFDRFFYPEQLHSLVETLYRKLLPQYGESLSLELVENRFHEGMALATEKYAGASELDKETFALYRFYLGDRFDEHPEFQRLLHFYSLRQAIGELHHQYLGREDELAAYRSPGWLAEPDSADNSALATPEPENVVMESKK</sequence>
<dbReference type="OrthoDB" id="5868791at2"/>
<protein>
    <recommendedName>
        <fullName evidence="2">DUF4123 domain-containing protein</fullName>
    </recommendedName>
</protein>
<feature type="domain" description="DUF4123" evidence="2">
    <location>
        <begin position="21"/>
        <end position="147"/>
    </location>
</feature>
<dbReference type="Pfam" id="PF13503">
    <property type="entry name" value="DUF4123"/>
    <property type="match status" value="1"/>
</dbReference>
<feature type="region of interest" description="Disordered" evidence="1">
    <location>
        <begin position="311"/>
        <end position="334"/>
    </location>
</feature>
<evidence type="ECO:0000259" key="2">
    <source>
        <dbReference type="Pfam" id="PF13503"/>
    </source>
</evidence>
<evidence type="ECO:0000313" key="3">
    <source>
        <dbReference type="EMBL" id="SIO92805.1"/>
    </source>
</evidence>
<dbReference type="RefSeq" id="WP_083602564.1">
    <property type="nucleotide sequence ID" value="NZ_AP024907.1"/>
</dbReference>
<evidence type="ECO:0000256" key="1">
    <source>
        <dbReference type="SAM" id="MobiDB-lite"/>
    </source>
</evidence>